<dbReference type="PANTHER" id="PTHR47592">
    <property type="entry name" value="PBF68 PROTEIN"/>
    <property type="match status" value="1"/>
</dbReference>
<dbReference type="Pfam" id="PF14223">
    <property type="entry name" value="Retrotran_gag_2"/>
    <property type="match status" value="1"/>
</dbReference>
<comment type="caution">
    <text evidence="3">The sequence shown here is derived from an EMBL/GenBank/DDBJ whole genome shotgun (WGS) entry which is preliminary data.</text>
</comment>
<dbReference type="SUPFAM" id="SSF57756">
    <property type="entry name" value="Retrovirus zinc finger-like domains"/>
    <property type="match status" value="1"/>
</dbReference>
<protein>
    <recommendedName>
        <fullName evidence="2">CCHC-type domain-containing protein</fullName>
    </recommendedName>
</protein>
<reference evidence="3" key="2">
    <citation type="submission" date="2023-06" db="EMBL/GenBank/DDBJ databases">
        <authorList>
            <person name="Swenson N.G."/>
            <person name="Wegrzyn J.L."/>
            <person name="Mcevoy S.L."/>
        </authorList>
    </citation>
    <scope>NUCLEOTIDE SEQUENCE</scope>
    <source>
        <strain evidence="3">NS2018</strain>
        <tissue evidence="3">Leaf</tissue>
    </source>
</reference>
<dbReference type="Pfam" id="PF00098">
    <property type="entry name" value="zf-CCHC"/>
    <property type="match status" value="1"/>
</dbReference>
<evidence type="ECO:0000313" key="3">
    <source>
        <dbReference type="EMBL" id="KAK0605326.1"/>
    </source>
</evidence>
<keyword evidence="4" id="KW-1185">Reference proteome</keyword>
<dbReference type="AlphaFoldDB" id="A0AA39SUY3"/>
<dbReference type="PANTHER" id="PTHR47592:SF31">
    <property type="entry name" value="ZINC FINGER, CCHC-TYPE-RELATED"/>
    <property type="match status" value="1"/>
</dbReference>
<dbReference type="GO" id="GO:0003676">
    <property type="term" value="F:nucleic acid binding"/>
    <property type="evidence" value="ECO:0007669"/>
    <property type="project" value="InterPro"/>
</dbReference>
<dbReference type="InterPro" id="IPR001878">
    <property type="entry name" value="Znf_CCHC"/>
</dbReference>
<accession>A0AA39SUY3</accession>
<reference evidence="3" key="1">
    <citation type="journal article" date="2022" name="Plant J.">
        <title>Strategies of tolerance reflected in two North American maple genomes.</title>
        <authorList>
            <person name="McEvoy S.L."/>
            <person name="Sezen U.U."/>
            <person name="Trouern-Trend A."/>
            <person name="McMahon S.M."/>
            <person name="Schaberg P.G."/>
            <person name="Yang J."/>
            <person name="Wegrzyn J.L."/>
            <person name="Swenson N.G."/>
        </authorList>
    </citation>
    <scope>NUCLEOTIDE SEQUENCE</scope>
    <source>
        <strain evidence="3">NS2018</strain>
    </source>
</reference>
<dbReference type="InterPro" id="IPR036875">
    <property type="entry name" value="Znf_CCHC_sf"/>
</dbReference>
<feature type="domain" description="CCHC-type" evidence="2">
    <location>
        <begin position="252"/>
        <end position="266"/>
    </location>
</feature>
<dbReference type="GO" id="GO:0008270">
    <property type="term" value="F:zinc ion binding"/>
    <property type="evidence" value="ECO:0007669"/>
    <property type="project" value="UniProtKB-KW"/>
</dbReference>
<evidence type="ECO:0000256" key="1">
    <source>
        <dbReference type="PROSITE-ProRule" id="PRU00047"/>
    </source>
</evidence>
<dbReference type="InterPro" id="IPR054722">
    <property type="entry name" value="PolX-like_BBD"/>
</dbReference>
<proteinExistence type="predicted"/>
<keyword evidence="1" id="KW-0479">Metal-binding</keyword>
<gene>
    <name evidence="3" type="ORF">LWI29_025520</name>
</gene>
<evidence type="ECO:0000313" key="4">
    <source>
        <dbReference type="Proteomes" id="UP001168877"/>
    </source>
</evidence>
<organism evidence="3 4">
    <name type="scientific">Acer saccharum</name>
    <name type="common">Sugar maple</name>
    <dbReference type="NCBI Taxonomy" id="4024"/>
    <lineage>
        <taxon>Eukaryota</taxon>
        <taxon>Viridiplantae</taxon>
        <taxon>Streptophyta</taxon>
        <taxon>Embryophyta</taxon>
        <taxon>Tracheophyta</taxon>
        <taxon>Spermatophyta</taxon>
        <taxon>Magnoliopsida</taxon>
        <taxon>eudicotyledons</taxon>
        <taxon>Gunneridae</taxon>
        <taxon>Pentapetalae</taxon>
        <taxon>rosids</taxon>
        <taxon>malvids</taxon>
        <taxon>Sapindales</taxon>
        <taxon>Sapindaceae</taxon>
        <taxon>Hippocastanoideae</taxon>
        <taxon>Acereae</taxon>
        <taxon>Acer</taxon>
    </lineage>
</organism>
<dbReference type="Proteomes" id="UP001168877">
    <property type="component" value="Unassembled WGS sequence"/>
</dbReference>
<dbReference type="Gene3D" id="4.10.60.10">
    <property type="entry name" value="Zinc finger, CCHC-type"/>
    <property type="match status" value="1"/>
</dbReference>
<dbReference type="Pfam" id="PF17181">
    <property type="entry name" value="EPF"/>
    <property type="match status" value="1"/>
</dbReference>
<sequence length="521" mass="60068">MASFLNQNVQLDRFDGTNFTRWKVKLFFLLTVLKIAYVLDPNLQPLPEPDKDKDIDTLQAERKKRSEDEVMCRGHILNTLSDSLYDLYNTMKSPKEIWNALEYKYKAEKEGTDKFLILKYFEFTMVDTKPILDQIHELQILVTKLRELKVEISESFQVGPIITKSPSSWNDYRKKLLHRRDDISLEELQKHLRIEEETRSRDQKNISQNSSKINIVEGSKFKKNFKVNNDKKFKKSGNNQKFGNNLKFNGNCFNCGKKGHRISDCRLKKKKEEDTSNNANLVENQYEEMVALVSEMQIGMITELNMAAATKSFDWWLDSGATIHVCNDKSLFFAYEEEKDGEVVLMGNHVSAKVLGKGSVDLQFTSGKKLFLKNVFHVPEIRKNLVSANLLCKSNIKVVLELDNCILTKNGVFVGKGSLLLLLFTLTITVSCFHNHYSSPNSPRDLLFEEKTRLGSMPPSCHNKCNQCHPCKAVQVPTLPRQERLRPGHMEFVDPSLLTNKYSNYKPLGWKCRCNGHFFNP</sequence>
<keyword evidence="1" id="KW-0862">Zinc</keyword>
<dbReference type="PROSITE" id="PS50158">
    <property type="entry name" value="ZF_CCHC"/>
    <property type="match status" value="1"/>
</dbReference>
<keyword evidence="1" id="KW-0863">Zinc-finger</keyword>
<dbReference type="Pfam" id="PF22936">
    <property type="entry name" value="Pol_BBD"/>
    <property type="match status" value="1"/>
</dbReference>
<evidence type="ECO:0000259" key="2">
    <source>
        <dbReference type="PROSITE" id="PS50158"/>
    </source>
</evidence>
<name>A0AA39SUY3_ACESA</name>
<dbReference type="EMBL" id="JAUESC010000002">
    <property type="protein sequence ID" value="KAK0605326.1"/>
    <property type="molecule type" value="Genomic_DNA"/>
</dbReference>
<dbReference type="SMART" id="SM00343">
    <property type="entry name" value="ZnF_C2HC"/>
    <property type="match status" value="1"/>
</dbReference>